<evidence type="ECO:0000313" key="10">
    <source>
        <dbReference type="EMBL" id="VIO64482.1"/>
    </source>
</evidence>
<keyword evidence="5" id="KW-0732">Signal</keyword>
<evidence type="ECO:0000313" key="9">
    <source>
        <dbReference type="EMBL" id="CAG1979056.1"/>
    </source>
</evidence>
<name>A0A4E9ENC3_GIBZA</name>
<proteinExistence type="inferred from homology"/>
<evidence type="ECO:0000256" key="7">
    <source>
        <dbReference type="RuleBase" id="RU004335"/>
    </source>
</evidence>
<comment type="similarity">
    <text evidence="2 7">Belongs to the glycosyl hydrolase 17 family.</text>
</comment>
<feature type="compositionally biased region" description="Low complexity" evidence="8">
    <location>
        <begin position="165"/>
        <end position="175"/>
    </location>
</feature>
<sequence length="448" mass="48042">LFILYSSSFNFQTLFHLIPLRFSSITGYSAPSYTLIFSRITYLLTIIFELFVVARPLSDNSLKTSDLQIEISSNINMKRFFTSAVAMAAAVAAIPVSRPLIKREPRVTTITLTTASTYTQVVAPATPIPIIPTGTATFQGTPVPVPDDQKPPNGSGSKLPCVTCSPSGSSSSGSSGSPGGSNGSKLPGISYAPYRGDHQCKSGDEIKQDISDLAGSYSLLRIYGTECDQVSKIYPCAKANGMKLFLGIWDINDVQSEAKLIIDAIGDDWDIVDTISVGNELVNNGAATPAQVLAAVDEARAILKTAGYNGPVLTVDTFVAVQEHPELCEKSEYCAINAHAFFDPHTFADGAGKWLSDTVQVVKSKLSSDKRVVVCETGWPTKGDSNGNAVPGLTQQGSALRAIREAFSDHPDDLILFSAFNDHWKKPEPATFHAEQFWGIDGKDSASE</sequence>
<dbReference type="Pfam" id="PF00332">
    <property type="entry name" value="Glyco_hydro_17"/>
    <property type="match status" value="1"/>
</dbReference>
<evidence type="ECO:0008006" key="11">
    <source>
        <dbReference type="Google" id="ProtNLM"/>
    </source>
</evidence>
<dbReference type="InterPro" id="IPR017853">
    <property type="entry name" value="GH"/>
</dbReference>
<accession>A0A4E9ENC3</accession>
<dbReference type="Gene3D" id="3.20.20.80">
    <property type="entry name" value="Glycosidases"/>
    <property type="match status" value="1"/>
</dbReference>
<dbReference type="SUPFAM" id="SSF51445">
    <property type="entry name" value="(Trans)glycosidases"/>
    <property type="match status" value="1"/>
</dbReference>
<keyword evidence="4" id="KW-0964">Secreted</keyword>
<dbReference type="EMBL" id="CAAKMV010000196">
    <property type="protein sequence ID" value="VIO64482.1"/>
    <property type="molecule type" value="Genomic_DNA"/>
</dbReference>
<dbReference type="GO" id="GO:0009277">
    <property type="term" value="C:fungal-type cell wall"/>
    <property type="evidence" value="ECO:0007669"/>
    <property type="project" value="TreeGrafter"/>
</dbReference>
<evidence type="ECO:0000256" key="8">
    <source>
        <dbReference type="SAM" id="MobiDB-lite"/>
    </source>
</evidence>
<evidence type="ECO:0000256" key="2">
    <source>
        <dbReference type="ARBA" id="ARBA00008773"/>
    </source>
</evidence>
<evidence type="ECO:0000256" key="4">
    <source>
        <dbReference type="ARBA" id="ARBA00022525"/>
    </source>
</evidence>
<feature type="region of interest" description="Disordered" evidence="8">
    <location>
        <begin position="139"/>
        <end position="188"/>
    </location>
</feature>
<dbReference type="GO" id="GO:0005576">
    <property type="term" value="C:extracellular region"/>
    <property type="evidence" value="ECO:0007669"/>
    <property type="project" value="TreeGrafter"/>
</dbReference>
<dbReference type="PANTHER" id="PTHR16631">
    <property type="entry name" value="GLUCAN 1,3-BETA-GLUCOSIDASE"/>
    <property type="match status" value="1"/>
</dbReference>
<keyword evidence="3" id="KW-0134">Cell wall</keyword>
<dbReference type="GO" id="GO:0009986">
    <property type="term" value="C:cell surface"/>
    <property type="evidence" value="ECO:0007669"/>
    <property type="project" value="TreeGrafter"/>
</dbReference>
<protein>
    <recommendedName>
        <fullName evidence="11">Cell wall glucanase</fullName>
    </recommendedName>
</protein>
<feature type="non-terminal residue" evidence="10">
    <location>
        <position position="1"/>
    </location>
</feature>
<dbReference type="GO" id="GO:0042973">
    <property type="term" value="F:glucan endo-1,3-beta-D-glucosidase activity"/>
    <property type="evidence" value="ECO:0007669"/>
    <property type="project" value="TreeGrafter"/>
</dbReference>
<dbReference type="PANTHER" id="PTHR16631:SF14">
    <property type="entry name" value="FAMILY 17 GLUCOSIDASE SCW10-RELATED"/>
    <property type="match status" value="1"/>
</dbReference>
<evidence type="ECO:0000256" key="6">
    <source>
        <dbReference type="ARBA" id="ARBA00022801"/>
    </source>
</evidence>
<reference evidence="10" key="1">
    <citation type="submission" date="2019-04" db="EMBL/GenBank/DDBJ databases">
        <authorList>
            <person name="Melise S."/>
            <person name="Noan J."/>
            <person name="Okalmin O."/>
        </authorList>
    </citation>
    <scope>NUCLEOTIDE SEQUENCE</scope>
    <source>
        <strain evidence="10">FN9</strain>
    </source>
</reference>
<evidence type="ECO:0000256" key="3">
    <source>
        <dbReference type="ARBA" id="ARBA00022512"/>
    </source>
</evidence>
<dbReference type="Proteomes" id="UP000746612">
    <property type="component" value="Unassembled WGS sequence"/>
</dbReference>
<evidence type="ECO:0000256" key="1">
    <source>
        <dbReference type="ARBA" id="ARBA00004191"/>
    </source>
</evidence>
<dbReference type="InterPro" id="IPR050732">
    <property type="entry name" value="Beta-glucan_modifiers"/>
</dbReference>
<comment type="subcellular location">
    <subcellularLocation>
        <location evidence="1">Secreted</location>
        <location evidence="1">Cell wall</location>
    </subcellularLocation>
</comment>
<reference evidence="9" key="2">
    <citation type="submission" date="2021-03" db="EMBL/GenBank/DDBJ databases">
        <authorList>
            <person name="Alouane T."/>
            <person name="Langin T."/>
            <person name="Bonhomme L."/>
        </authorList>
    </citation>
    <scope>NUCLEOTIDE SEQUENCE</scope>
    <source>
        <strain evidence="9">MDC_Fg202</strain>
    </source>
</reference>
<keyword evidence="6" id="KW-0378">Hydrolase</keyword>
<gene>
    <name evidence="10" type="ORF">FUG_LOCUS562627</name>
    <name evidence="9" type="ORF">MDCFG202_LOCUS185300</name>
</gene>
<dbReference type="GO" id="GO:0071555">
    <property type="term" value="P:cell wall organization"/>
    <property type="evidence" value="ECO:0007669"/>
    <property type="project" value="TreeGrafter"/>
</dbReference>
<evidence type="ECO:0000256" key="5">
    <source>
        <dbReference type="ARBA" id="ARBA00022729"/>
    </source>
</evidence>
<dbReference type="InterPro" id="IPR000490">
    <property type="entry name" value="Glyco_hydro_17"/>
</dbReference>
<dbReference type="EMBL" id="CAJPIJ010000112">
    <property type="protein sequence ID" value="CAG1979056.1"/>
    <property type="molecule type" value="Genomic_DNA"/>
</dbReference>
<organism evidence="10">
    <name type="scientific">Gibberella zeae</name>
    <name type="common">Wheat head blight fungus</name>
    <name type="synonym">Fusarium graminearum</name>
    <dbReference type="NCBI Taxonomy" id="5518"/>
    <lineage>
        <taxon>Eukaryota</taxon>
        <taxon>Fungi</taxon>
        <taxon>Dikarya</taxon>
        <taxon>Ascomycota</taxon>
        <taxon>Pezizomycotina</taxon>
        <taxon>Sordariomycetes</taxon>
        <taxon>Hypocreomycetidae</taxon>
        <taxon>Hypocreales</taxon>
        <taxon>Nectriaceae</taxon>
        <taxon>Fusarium</taxon>
    </lineage>
</organism>
<dbReference type="GO" id="GO:0005975">
    <property type="term" value="P:carbohydrate metabolic process"/>
    <property type="evidence" value="ECO:0007669"/>
    <property type="project" value="InterPro"/>
</dbReference>
<dbReference type="AlphaFoldDB" id="A0A4E9ENC3"/>